<dbReference type="InterPro" id="IPR010350">
    <property type="entry name" value="Aim32/Apd1-like_bac"/>
</dbReference>
<dbReference type="PIRSF" id="PIRSF035042">
    <property type="entry name" value="UCP035042_thirdx"/>
    <property type="match status" value="1"/>
</dbReference>
<evidence type="ECO:0000313" key="1">
    <source>
        <dbReference type="EMBL" id="MDH6062276.1"/>
    </source>
</evidence>
<evidence type="ECO:0000313" key="2">
    <source>
        <dbReference type="Proteomes" id="UP001159370"/>
    </source>
</evidence>
<accession>A0AA43KDA8</accession>
<proteinExistence type="predicted"/>
<dbReference type="Pfam" id="PF06999">
    <property type="entry name" value="Suc_Fer-like"/>
    <property type="match status" value="1"/>
</dbReference>
<dbReference type="InterPro" id="IPR009737">
    <property type="entry name" value="Aim32/Apd1-like"/>
</dbReference>
<organism evidence="1 2">
    <name type="scientific">Umezakia ovalisporum FSS-62</name>
    <dbReference type="NCBI Taxonomy" id="2971776"/>
    <lineage>
        <taxon>Bacteria</taxon>
        <taxon>Bacillati</taxon>
        <taxon>Cyanobacteriota</taxon>
        <taxon>Cyanophyceae</taxon>
        <taxon>Nostocales</taxon>
        <taxon>Nodulariaceae</taxon>
        <taxon>Umezakia</taxon>
    </lineage>
</organism>
<dbReference type="InterPro" id="IPR036249">
    <property type="entry name" value="Thioredoxin-like_sf"/>
</dbReference>
<dbReference type="PANTHER" id="PTHR31902">
    <property type="entry name" value="ACTIN PATCHES DISTAL PROTEIN 1"/>
    <property type="match status" value="1"/>
</dbReference>
<dbReference type="PANTHER" id="PTHR31902:SF22">
    <property type="entry name" value="SLL1203 PROTEIN"/>
    <property type="match status" value="1"/>
</dbReference>
<sequence>MSINKPQNNCRFCSEISQANGEDPIGTAIAVEQYLIIEAAQPWPVKIWIEPDPMSQGVIDALNFVWEGGGTIRQLAIAPDKDYSIPGHKHVFYYHRPVGLFAEYQKQQFIVPNAEIGDLALALVMQPEKLQNFAQYRQHSHHIRELLVCTHGNVDAACSRFGYPIYKKLRVEYATTHPNLRVWRCSHFGGHQFAPTLVDLPLGQYWGHLKPEILDVLVWRKGSVKGLYPYYRGWGGLSKFEQIVEREILMQEGWNWLQYQKSGQILAEDKINQEWADVQINFTGIDGKKSGTYKAKVEARGHLMTAFSSRENEPLEKIKQYKVRHLTPNVN</sequence>
<dbReference type="EMBL" id="JANQDL010000005">
    <property type="protein sequence ID" value="MDH6062276.1"/>
    <property type="molecule type" value="Genomic_DNA"/>
</dbReference>
<gene>
    <name evidence="1" type="ORF">NWP23_00365</name>
</gene>
<comment type="caution">
    <text evidence="1">The sequence shown here is derived from an EMBL/GenBank/DDBJ whole genome shotgun (WGS) entry which is preliminary data.</text>
</comment>
<protein>
    <submittedName>
        <fullName evidence="1">Sucrase ferredoxin</fullName>
    </submittedName>
</protein>
<reference evidence="1 2" key="1">
    <citation type="journal article" date="2023" name="J. Phycol.">
        <title>Chrysosporum ovalisporum is synonymous with the true-branching cyanobacterium Umezakia natans (Nostocales/Aphanizomenonaceae).</title>
        <authorList>
            <person name="McGregor G.B."/>
            <person name="Sendall B.C."/>
            <person name="Niiyama Y."/>
            <person name="Tuji A."/>
            <person name="Willis A."/>
        </authorList>
    </citation>
    <scope>NUCLEOTIDE SEQUENCE [LARGE SCALE GENOMIC DNA]</scope>
    <source>
        <strain evidence="1 2">FSS-62</strain>
    </source>
</reference>
<dbReference type="RefSeq" id="WP_280687700.1">
    <property type="nucleotide sequence ID" value="NZ_JANQDL010000005.1"/>
</dbReference>
<name>A0AA43KDA8_9CYAN</name>
<dbReference type="Proteomes" id="UP001159370">
    <property type="component" value="Unassembled WGS sequence"/>
</dbReference>
<dbReference type="AlphaFoldDB" id="A0AA43KDA8"/>
<dbReference type="SUPFAM" id="SSF52833">
    <property type="entry name" value="Thioredoxin-like"/>
    <property type="match status" value="1"/>
</dbReference>
<dbReference type="CDD" id="cd03062">
    <property type="entry name" value="TRX_Fd_Sucrase"/>
    <property type="match status" value="1"/>
</dbReference>